<gene>
    <name evidence="2" type="ORF">H6F44_13535</name>
</gene>
<reference evidence="2" key="2">
    <citation type="submission" date="2020-08" db="EMBL/GenBank/DDBJ databases">
        <authorList>
            <person name="Chen M."/>
            <person name="Teng W."/>
            <person name="Zhao L."/>
            <person name="Hu C."/>
            <person name="Zhou Y."/>
            <person name="Han B."/>
            <person name="Song L."/>
            <person name="Shu W."/>
        </authorList>
    </citation>
    <scope>NUCLEOTIDE SEQUENCE</scope>
    <source>
        <strain evidence="2">FACHB-1277</strain>
    </source>
</reference>
<dbReference type="PANTHER" id="PTHR10098">
    <property type="entry name" value="RAPSYN-RELATED"/>
    <property type="match status" value="1"/>
</dbReference>
<dbReference type="Gene3D" id="1.25.40.10">
    <property type="entry name" value="Tetratricopeptide repeat domain"/>
    <property type="match status" value="3"/>
</dbReference>
<reference evidence="2" key="1">
    <citation type="journal article" date="2015" name="ISME J.">
        <title>Draft Genome Sequence of Streptomyces incarnatus NRRL8089, which Produces the Nucleoside Antibiotic Sinefungin.</title>
        <authorList>
            <person name="Oshima K."/>
            <person name="Hattori M."/>
            <person name="Shimizu H."/>
            <person name="Fukuda K."/>
            <person name="Nemoto M."/>
            <person name="Inagaki K."/>
            <person name="Tamura T."/>
        </authorList>
    </citation>
    <scope>NUCLEOTIDE SEQUENCE</scope>
    <source>
        <strain evidence="2">FACHB-1277</strain>
    </source>
</reference>
<sequence length="1095" mass="124277">MNNEERLQQYVGLIQELLSCPNGEEGNILNAKMELVDLGLVAVMGQHADYLREKGQAGAADFLVDMAAQITNFLQQSGGNRAVDRNTLFNFLMEVLQAVNENNDPRVIYPLLAEHQDKLTLDLASILQQWTLAKLSETSDPNQAYGICAVIGNFAGLISQFPLGNRAINLEIAITANQTMLSFFTHSQYPAEWAATQNNLATAYSDRLKGDRAENIEEAIARYHLALEVRTREDFREDWAATQNNLANAYSDRLKGDRAENIEEAIARYHLALEVYTREDFREDWAATQNNLANAYKDRLKGDRAENIEEAIARYHLALEVYTREDFRENWAMTQNNLATAYKDRLKGDRAENIEEAIARYHLALEVRTREDFRENWAATQNNLANAYKNRLKGDRAENIEEAIARYHLALEVYTREDFREDWAMTQNNLANAYKDRLKGDRAENIEMAIASYRLALEVRTSEAFPKDCLQTGRNLGNLGFKEGMWQIAVEGYAQAIEAVETSRSWAKDETRREEIHAESIEIYSNIVQAYINLNQYAQAFSYVERSRSKRLLDLMHVHDFYKNGEIPPAVQELLDQIDNHQSEIDKIYHPKNQTHNLATADSLRYAPKDHEKAKIDYHRREINRLYQEVRQRDPLAAAGTKVTPIDLTAAAQLLQGSTTTALLNFYSTKNNTYIFILRHDPNSSNSPSPSGRGGWGVRVDLHVIPDQGIDQLHDWIFDEWIAQSQNNRQQWAINAPNFLIELSQKLQLNHLITAYLQNITELILIPHLYLHQIPFIALPIDPPFTPRPLGEGQGVRANYLGDHFTIRYAPSCQVLQFCQIRDPIPEPLTYGLVAGASRDVPYAQFQGDEIAKLRKIPPTNHLKGINQATKAAYKQLIHQVNIFHVYHHGNFDFGEPLNASLTAADGDITLAQILTWRLPQLSDIFLSCCETGLGLSKKLTDDIFAIASGFLCVGARTVFGTLWSVEQLSAALICVLYYRDRSENPHHRKAQSLQIAQAQLREMSGAQIEAEFGDALEDSIQDYIKQLRDYTLSLPEGTAARETAQTALDEAKNGKYEDGKFQPSLETNLFSVFAHPRPFENPTYWAAFTCQGLG</sequence>
<feature type="domain" description="CHAT" evidence="1">
    <location>
        <begin position="753"/>
        <end position="1093"/>
    </location>
</feature>
<name>A0A926UTT0_9CYAN</name>
<dbReference type="PANTHER" id="PTHR10098:SF108">
    <property type="entry name" value="TETRATRICOPEPTIDE REPEAT PROTEIN 28"/>
    <property type="match status" value="1"/>
</dbReference>
<accession>A0A926UTT0</accession>
<proteinExistence type="predicted"/>
<dbReference type="InterPro" id="IPR011990">
    <property type="entry name" value="TPR-like_helical_dom_sf"/>
</dbReference>
<dbReference type="EMBL" id="JACJPY010000043">
    <property type="protein sequence ID" value="MBD2151134.1"/>
    <property type="molecule type" value="Genomic_DNA"/>
</dbReference>
<evidence type="ECO:0000313" key="2">
    <source>
        <dbReference type="EMBL" id="MBD2151134.1"/>
    </source>
</evidence>
<protein>
    <submittedName>
        <fullName evidence="2">CHAT domain-containing protein</fullName>
    </submittedName>
</protein>
<organism evidence="2 3">
    <name type="scientific">Pseudanabaena cinerea FACHB-1277</name>
    <dbReference type="NCBI Taxonomy" id="2949581"/>
    <lineage>
        <taxon>Bacteria</taxon>
        <taxon>Bacillati</taxon>
        <taxon>Cyanobacteriota</taxon>
        <taxon>Cyanophyceae</taxon>
        <taxon>Pseudanabaenales</taxon>
        <taxon>Pseudanabaenaceae</taxon>
        <taxon>Pseudanabaena</taxon>
        <taxon>Pseudanabaena cinerea</taxon>
    </lineage>
</organism>
<dbReference type="Pfam" id="PF13374">
    <property type="entry name" value="TPR_10"/>
    <property type="match status" value="1"/>
</dbReference>
<dbReference type="Pfam" id="PF12770">
    <property type="entry name" value="CHAT"/>
    <property type="match status" value="1"/>
</dbReference>
<keyword evidence="3" id="KW-1185">Reference proteome</keyword>
<comment type="caution">
    <text evidence="2">The sequence shown here is derived from an EMBL/GenBank/DDBJ whole genome shotgun (WGS) entry which is preliminary data.</text>
</comment>
<dbReference type="InterPro" id="IPR024983">
    <property type="entry name" value="CHAT_dom"/>
</dbReference>
<evidence type="ECO:0000259" key="1">
    <source>
        <dbReference type="Pfam" id="PF12770"/>
    </source>
</evidence>
<dbReference type="AlphaFoldDB" id="A0A926UTT0"/>
<dbReference type="Proteomes" id="UP000631421">
    <property type="component" value="Unassembled WGS sequence"/>
</dbReference>
<dbReference type="SUPFAM" id="SSF48452">
    <property type="entry name" value="TPR-like"/>
    <property type="match status" value="2"/>
</dbReference>
<dbReference type="RefSeq" id="WP_190351554.1">
    <property type="nucleotide sequence ID" value="NZ_JACJPY010000043.1"/>
</dbReference>
<evidence type="ECO:0000313" key="3">
    <source>
        <dbReference type="Proteomes" id="UP000631421"/>
    </source>
</evidence>